<dbReference type="KEGG" id="hnv:DDQ68_12480"/>
<organism evidence="3 8">
    <name type="scientific">Hymenobacter nivis</name>
    <dbReference type="NCBI Taxonomy" id="1850093"/>
    <lineage>
        <taxon>Bacteria</taxon>
        <taxon>Pseudomonadati</taxon>
        <taxon>Bacteroidota</taxon>
        <taxon>Cytophagia</taxon>
        <taxon>Cytophagales</taxon>
        <taxon>Hymenobacteraceae</taxon>
        <taxon>Hymenobacter</taxon>
    </lineage>
</organism>
<dbReference type="KEGG" id="hnv:DDQ68_10915"/>
<dbReference type="SUPFAM" id="SSF46689">
    <property type="entry name" value="Homeodomain-like"/>
    <property type="match status" value="1"/>
</dbReference>
<dbReference type="KEGG" id="hnv:DDQ68_01525"/>
<sequence length="108" mass="11489">MLLASLPLAAPEITTLEAAAAQGPHPRMRRRAQVILGHHRGATVQQLATLFAVGYNTVGIWLRRWQELGLAGLAEGQRSGRPPKLPPAVKKSSDLAGYGHPAIARVAS</sequence>
<dbReference type="InterPro" id="IPR009057">
    <property type="entry name" value="Homeodomain-like_sf"/>
</dbReference>
<dbReference type="RefSeq" id="WP_109652446.1">
    <property type="nucleotide sequence ID" value="NZ_CP029145.1"/>
</dbReference>
<evidence type="ECO:0000313" key="2">
    <source>
        <dbReference type="EMBL" id="AWM31583.1"/>
    </source>
</evidence>
<evidence type="ECO:0000313" key="6">
    <source>
        <dbReference type="EMBL" id="AWM33526.1"/>
    </source>
</evidence>
<dbReference type="KEGG" id="hnv:DDQ68_09345"/>
<evidence type="ECO:0000313" key="7">
    <source>
        <dbReference type="EMBL" id="AWM34801.1"/>
    </source>
</evidence>
<evidence type="ECO:0000313" key="5">
    <source>
        <dbReference type="EMBL" id="AWM33245.1"/>
    </source>
</evidence>
<evidence type="ECO:0008006" key="9">
    <source>
        <dbReference type="Google" id="ProtNLM"/>
    </source>
</evidence>
<dbReference type="KEGG" id="hnv:DDQ68_19675"/>
<dbReference type="OrthoDB" id="8707448at2"/>
<dbReference type="AlphaFoldDB" id="A0A2Z3GS24"/>
<accession>A0A2Z3GS24</accession>
<evidence type="ECO:0000313" key="8">
    <source>
        <dbReference type="Proteomes" id="UP000245999"/>
    </source>
</evidence>
<dbReference type="Proteomes" id="UP000245999">
    <property type="component" value="Chromosome"/>
</dbReference>
<dbReference type="EMBL" id="CP029145">
    <property type="protein sequence ID" value="AWM34801.1"/>
    <property type="molecule type" value="Genomic_DNA"/>
</dbReference>
<feature type="region of interest" description="Disordered" evidence="1">
    <location>
        <begin position="75"/>
        <end position="96"/>
    </location>
</feature>
<evidence type="ECO:0000313" key="3">
    <source>
        <dbReference type="EMBL" id="AWM32214.1"/>
    </source>
</evidence>
<dbReference type="Pfam" id="PF13384">
    <property type="entry name" value="HTH_23"/>
    <property type="match status" value="1"/>
</dbReference>
<reference evidence="3" key="2">
    <citation type="submission" date="2024-08" db="EMBL/GenBank/DDBJ databases">
        <title>Complete genome of Antarctic heterotrophic bacterium Hymenobacter nivis.</title>
        <authorList>
            <person name="Terashima M."/>
        </authorList>
    </citation>
    <scope>NUCLEOTIDE SEQUENCE</scope>
    <source>
        <strain evidence="3 8">NBRC 111535</strain>
    </source>
</reference>
<reference evidence="8" key="1">
    <citation type="submission" date="2018-04" db="EMBL/GenBank/DDBJ databases">
        <title>Complete genome of Antarctic heterotrophic bacterium Hymenobacter nivis.</title>
        <authorList>
            <person name="Terashima M."/>
        </authorList>
    </citation>
    <scope>NUCLEOTIDE SEQUENCE [LARGE SCALE GENOMIC DNA]</scope>
    <source>
        <strain evidence="4 8">NBRC 111535</strain>
    </source>
</reference>
<dbReference type="EMBL" id="CP029145">
    <property type="protein sequence ID" value="AWM31583.1"/>
    <property type="molecule type" value="Genomic_DNA"/>
</dbReference>
<dbReference type="KEGG" id="hnv:DDQ68_05050"/>
<dbReference type="EMBL" id="CP029145">
    <property type="protein sequence ID" value="AWM32966.1"/>
    <property type="molecule type" value="Genomic_DNA"/>
</dbReference>
<dbReference type="EMBL" id="CP029145">
    <property type="protein sequence ID" value="AWM33526.1"/>
    <property type="molecule type" value="Genomic_DNA"/>
</dbReference>
<dbReference type="EMBL" id="CP029145">
    <property type="protein sequence ID" value="AWM33245.1"/>
    <property type="molecule type" value="Genomic_DNA"/>
</dbReference>
<evidence type="ECO:0000313" key="4">
    <source>
        <dbReference type="EMBL" id="AWM32966.1"/>
    </source>
</evidence>
<proteinExistence type="predicted"/>
<keyword evidence="8" id="KW-1185">Reference proteome</keyword>
<protein>
    <recommendedName>
        <fullName evidence="9">Helix-turn-helix domain-containing protein</fullName>
    </recommendedName>
</protein>
<gene>
    <name evidence="2" type="ORF">DDQ68_01525</name>
    <name evidence="3" type="ORF">DDQ68_05050</name>
    <name evidence="4" type="ORF">DDQ68_09345</name>
    <name evidence="5" type="ORF">DDQ68_10915</name>
    <name evidence="6" type="ORF">DDQ68_12480</name>
    <name evidence="7" type="ORF">DDQ68_19675</name>
</gene>
<name>A0A2Z3GS24_9BACT</name>
<evidence type="ECO:0000256" key="1">
    <source>
        <dbReference type="SAM" id="MobiDB-lite"/>
    </source>
</evidence>
<dbReference type="EMBL" id="CP029145">
    <property type="protein sequence ID" value="AWM32214.1"/>
    <property type="molecule type" value="Genomic_DNA"/>
</dbReference>